<dbReference type="Proteomes" id="UP000015102">
    <property type="component" value="Unassembled WGS sequence"/>
</dbReference>
<protein>
    <submittedName>
        <fullName evidence="2">Uncharacterized protein</fullName>
    </submittedName>
</protein>
<feature type="region of interest" description="Disordered" evidence="1">
    <location>
        <begin position="1"/>
        <end position="51"/>
    </location>
</feature>
<dbReference type="AlphaFoldDB" id="T1H1B0"/>
<dbReference type="EnsemblMetazoa" id="MESCA009967-RA">
    <property type="protein sequence ID" value="MESCA009967-PA"/>
    <property type="gene ID" value="MESCA009967"/>
</dbReference>
<keyword evidence="3" id="KW-1185">Reference proteome</keyword>
<organism evidence="2 3">
    <name type="scientific">Megaselia scalaris</name>
    <name type="common">Humpbacked fly</name>
    <name type="synonym">Phora scalaris</name>
    <dbReference type="NCBI Taxonomy" id="36166"/>
    <lineage>
        <taxon>Eukaryota</taxon>
        <taxon>Metazoa</taxon>
        <taxon>Ecdysozoa</taxon>
        <taxon>Arthropoda</taxon>
        <taxon>Hexapoda</taxon>
        <taxon>Insecta</taxon>
        <taxon>Pterygota</taxon>
        <taxon>Neoptera</taxon>
        <taxon>Endopterygota</taxon>
        <taxon>Diptera</taxon>
        <taxon>Brachycera</taxon>
        <taxon>Muscomorpha</taxon>
        <taxon>Platypezoidea</taxon>
        <taxon>Phoridae</taxon>
        <taxon>Megaseliini</taxon>
        <taxon>Megaselia</taxon>
    </lineage>
</organism>
<dbReference type="HOGENOM" id="CLU_3112415_0_0_1"/>
<name>T1H1B0_MEGSC</name>
<evidence type="ECO:0000256" key="1">
    <source>
        <dbReference type="SAM" id="MobiDB-lite"/>
    </source>
</evidence>
<sequence length="51" mass="5739">MVHAREAHTVNIYELGSDLSTTSNNKEDRTNDEENSSDGDHFCVIENSLKD</sequence>
<proteinExistence type="predicted"/>
<evidence type="ECO:0000313" key="3">
    <source>
        <dbReference type="Proteomes" id="UP000015102"/>
    </source>
</evidence>
<dbReference type="EMBL" id="CAQQ02046876">
    <property type="status" value="NOT_ANNOTATED_CDS"/>
    <property type="molecule type" value="Genomic_DNA"/>
</dbReference>
<reference evidence="3" key="1">
    <citation type="submission" date="2013-02" db="EMBL/GenBank/DDBJ databases">
        <authorList>
            <person name="Hughes D."/>
        </authorList>
    </citation>
    <scope>NUCLEOTIDE SEQUENCE</scope>
    <source>
        <strain>Durham</strain>
        <strain evidence="3">NC isolate 2 -- Noor lab</strain>
    </source>
</reference>
<reference evidence="2" key="2">
    <citation type="submission" date="2015-06" db="UniProtKB">
        <authorList>
            <consortium name="EnsemblMetazoa"/>
        </authorList>
    </citation>
    <scope>IDENTIFICATION</scope>
</reference>
<evidence type="ECO:0000313" key="2">
    <source>
        <dbReference type="EnsemblMetazoa" id="MESCA009967-PA"/>
    </source>
</evidence>
<feature type="compositionally biased region" description="Basic and acidic residues" evidence="1">
    <location>
        <begin position="38"/>
        <end position="51"/>
    </location>
</feature>
<accession>T1H1B0</accession>